<keyword evidence="11 14" id="KW-0460">Magnesium</keyword>
<evidence type="ECO:0000313" key="15">
    <source>
        <dbReference type="EMBL" id="EHI65351.1"/>
    </source>
</evidence>
<evidence type="ECO:0000256" key="10">
    <source>
        <dbReference type="ARBA" id="ARBA00022801"/>
    </source>
</evidence>
<dbReference type="InterPro" id="IPR005519">
    <property type="entry name" value="Acid_phosphat_B-like"/>
</dbReference>
<comment type="catalytic activity">
    <reaction evidence="1">
        <text>a phosphate monoester + H2O = an alcohol + phosphate</text>
        <dbReference type="Rhea" id="RHEA:15017"/>
        <dbReference type="ChEBI" id="CHEBI:15377"/>
        <dbReference type="ChEBI" id="CHEBI:30879"/>
        <dbReference type="ChEBI" id="CHEBI:43474"/>
        <dbReference type="ChEBI" id="CHEBI:67140"/>
        <dbReference type="EC" id="3.1.3.2"/>
    </reaction>
</comment>
<keyword evidence="10 15" id="KW-0378">Hydrolase</keyword>
<dbReference type="Proteomes" id="UP000003217">
    <property type="component" value="Unassembled WGS sequence"/>
</dbReference>
<evidence type="ECO:0000256" key="1">
    <source>
        <dbReference type="ARBA" id="ARBA00000032"/>
    </source>
</evidence>
<evidence type="ECO:0000256" key="12">
    <source>
        <dbReference type="PIRSR" id="PIRSR017818-1"/>
    </source>
</evidence>
<dbReference type="GO" id="GO:0003993">
    <property type="term" value="F:acid phosphatase activity"/>
    <property type="evidence" value="ECO:0007669"/>
    <property type="project" value="UniProtKB-EC"/>
</dbReference>
<dbReference type="GO" id="GO:0046872">
    <property type="term" value="F:metal ion binding"/>
    <property type="evidence" value="ECO:0007669"/>
    <property type="project" value="UniProtKB-KW"/>
</dbReference>
<evidence type="ECO:0000256" key="13">
    <source>
        <dbReference type="PIRSR" id="PIRSR017818-2"/>
    </source>
</evidence>
<dbReference type="InterPro" id="IPR036412">
    <property type="entry name" value="HAD-like_sf"/>
</dbReference>
<evidence type="ECO:0000256" key="5">
    <source>
        <dbReference type="ARBA" id="ARBA00012646"/>
    </source>
</evidence>
<evidence type="ECO:0000256" key="4">
    <source>
        <dbReference type="ARBA" id="ARBA00011881"/>
    </source>
</evidence>
<dbReference type="EC" id="3.1.3.2" evidence="5"/>
<proteinExistence type="inferred from homology"/>
<comment type="caution">
    <text evidence="15">The sequence shown here is derived from an EMBL/GenBank/DDBJ whole genome shotgun (WGS) entry which is preliminary data.</text>
</comment>
<dbReference type="Gene3D" id="3.40.50.1000">
    <property type="entry name" value="HAD superfamily/HAD-like"/>
    <property type="match status" value="1"/>
</dbReference>
<evidence type="ECO:0000256" key="14">
    <source>
        <dbReference type="PIRSR" id="PIRSR017818-3"/>
    </source>
</evidence>
<feature type="binding site" evidence="13">
    <location>
        <position position="212"/>
    </location>
    <ligand>
        <name>substrate</name>
    </ligand>
</feature>
<evidence type="ECO:0000256" key="8">
    <source>
        <dbReference type="ARBA" id="ARBA00022729"/>
    </source>
</evidence>
<comment type="subcellular location">
    <subcellularLocation>
        <location evidence="2">Periplasm</location>
    </subcellularLocation>
</comment>
<evidence type="ECO:0000256" key="9">
    <source>
        <dbReference type="ARBA" id="ARBA00022764"/>
    </source>
</evidence>
<protein>
    <recommendedName>
        <fullName evidence="6">Class B acid phosphatase</fullName>
        <ecNumber evidence="5">3.1.3.2</ecNumber>
    </recommendedName>
</protein>
<evidence type="ECO:0000256" key="11">
    <source>
        <dbReference type="ARBA" id="ARBA00022842"/>
    </source>
</evidence>
<keyword evidence="16" id="KW-1185">Reference proteome</keyword>
<reference evidence="15 16" key="1">
    <citation type="journal article" date="2014" name="Int. J. Syst. Evol. Microbiol.">
        <title>Phylogenomics and the dynamic genome evolution of the genus Streptococcus.</title>
        <authorList>
            <consortium name="The Broad Institute Genome Sequencing Platform"/>
            <person name="Richards V.P."/>
            <person name="Palmer S.R."/>
            <person name="Pavinski Bitar P.D."/>
            <person name="Qin X."/>
            <person name="Weinstock G.M."/>
            <person name="Highlander S.K."/>
            <person name="Town C.D."/>
            <person name="Burne R.A."/>
            <person name="Stanhope M.J."/>
        </authorList>
    </citation>
    <scope>NUCLEOTIDE SEQUENCE [LARGE SCALE GENOMIC DNA]</scope>
    <source>
        <strain evidence="15 16">LQ 940-04</strain>
    </source>
</reference>
<feature type="binding site" evidence="14">
    <location>
        <position position="97"/>
    </location>
    <ligand>
        <name>Mg(2+)</name>
        <dbReference type="ChEBI" id="CHEBI:18420"/>
    </ligand>
</feature>
<keyword evidence="9" id="KW-0574">Periplasm</keyword>
<feature type="binding site" evidence="13">
    <location>
        <begin position="165"/>
        <end position="166"/>
    </location>
    <ligand>
        <name>substrate</name>
    </ligand>
</feature>
<evidence type="ECO:0000256" key="2">
    <source>
        <dbReference type="ARBA" id="ARBA00004418"/>
    </source>
</evidence>
<comment type="similarity">
    <text evidence="3">Belongs to the class B bacterial acid phosphatase family.</text>
</comment>
<dbReference type="STRING" id="361101.GCA_900102825_01508"/>
<dbReference type="InterPro" id="IPR010025">
    <property type="entry name" value="HAD-SF_ppase_IIIB_AphA"/>
</dbReference>
<dbReference type="Pfam" id="PF03767">
    <property type="entry name" value="Acid_phosphat_B"/>
    <property type="match status" value="1"/>
</dbReference>
<keyword evidence="7 14" id="KW-0479">Metal-binding</keyword>
<feature type="active site" description="Proton donor" evidence="12">
    <location>
        <position position="99"/>
    </location>
</feature>
<comment type="subunit">
    <text evidence="4">Homotetramer.</text>
</comment>
<feature type="binding site" evidence="14">
    <location>
        <position position="227"/>
    </location>
    <ligand>
        <name>Mg(2+)</name>
        <dbReference type="ChEBI" id="CHEBI:18420"/>
    </ligand>
</feature>
<evidence type="ECO:0000313" key="16">
    <source>
        <dbReference type="Proteomes" id="UP000003217"/>
    </source>
</evidence>
<dbReference type="SUPFAM" id="SSF56784">
    <property type="entry name" value="HAD-like"/>
    <property type="match status" value="1"/>
</dbReference>
<evidence type="ECO:0000256" key="3">
    <source>
        <dbReference type="ARBA" id="ARBA00007752"/>
    </source>
</evidence>
<keyword evidence="8" id="KW-0732">Signal</keyword>
<accession>G5K8Z3</accession>
<organism evidence="15 16">
    <name type="scientific">Streptococcus pseudoporcinus LQ 940-04</name>
    <dbReference type="NCBI Taxonomy" id="875093"/>
    <lineage>
        <taxon>Bacteria</taxon>
        <taxon>Bacillati</taxon>
        <taxon>Bacillota</taxon>
        <taxon>Bacilli</taxon>
        <taxon>Lactobacillales</taxon>
        <taxon>Streptococcaceae</taxon>
        <taxon>Streptococcus</taxon>
    </lineage>
</organism>
<dbReference type="GO" id="GO:0030288">
    <property type="term" value="C:outer membrane-bounded periplasmic space"/>
    <property type="evidence" value="ECO:0007669"/>
    <property type="project" value="InterPro"/>
</dbReference>
<gene>
    <name evidence="15" type="ORF">STRPS_0441</name>
</gene>
<dbReference type="AlphaFoldDB" id="G5K8Z3"/>
<dbReference type="InterPro" id="IPR023214">
    <property type="entry name" value="HAD_sf"/>
</dbReference>
<dbReference type="PIRSF" id="PIRSF017818">
    <property type="entry name" value="Acid_Ptase_B"/>
    <property type="match status" value="1"/>
</dbReference>
<comment type="cofactor">
    <cofactor evidence="14">
        <name>Mg(2+)</name>
        <dbReference type="ChEBI" id="CHEBI:18420"/>
    </cofactor>
    <text evidence="14">Binds 1 Mg(2+) ion per subunit.</text>
</comment>
<dbReference type="EMBL" id="AEUY02000005">
    <property type="protein sequence ID" value="EHI65351.1"/>
    <property type="molecule type" value="Genomic_DNA"/>
</dbReference>
<dbReference type="NCBIfam" id="TIGR01672">
    <property type="entry name" value="AphA"/>
    <property type="match status" value="1"/>
</dbReference>
<name>G5K8Z3_9STRE</name>
<feature type="binding site" evidence="14">
    <location>
        <position position="99"/>
    </location>
    <ligand>
        <name>Mg(2+)</name>
        <dbReference type="ChEBI" id="CHEBI:18420"/>
    </ligand>
</feature>
<evidence type="ECO:0000256" key="7">
    <source>
        <dbReference type="ARBA" id="ARBA00022723"/>
    </source>
</evidence>
<dbReference type="SFLD" id="SFLDG01127">
    <property type="entry name" value="C1.3:_Acid_Phosphatase_Like"/>
    <property type="match status" value="1"/>
</dbReference>
<feature type="active site" description="Nucleophile" evidence="12">
    <location>
        <position position="97"/>
    </location>
</feature>
<dbReference type="SFLD" id="SFLDS00003">
    <property type="entry name" value="Haloacid_Dehalogenase"/>
    <property type="match status" value="1"/>
</dbReference>
<evidence type="ECO:0000256" key="6">
    <source>
        <dbReference type="ARBA" id="ARBA00022113"/>
    </source>
</evidence>
<sequence>MQKKLYFAILAKGVMPLELSYNILEVFMKRRLMSSLLVLGIIATSSTIVEASGPKVAYTQKGVTALSKNDEAKVKTLSIEAIEKSLDGKKQITVSFDIDDTLLFSSQYFQYGKEYITPGSFDFLHKQKFWDLVAKRGDQDSIPKEYAKKLIAMHQKRGDKIVFITGRTRGSMYKEGEIDKTAKTLAKDFKLDKPIAVHYTGDKAIKPYKYDKSYYIKKYGSEIHYGDSNEDIHAAREVGARPIRILRAPNSTNLPLPQAGGYGEEVLENSAY</sequence>